<dbReference type="RefSeq" id="WP_274163313.1">
    <property type="nucleotide sequence ID" value="NZ_JAJUBC010000004.1"/>
</dbReference>
<comment type="caution">
    <text evidence="2">The sequence shown here is derived from an EMBL/GenBank/DDBJ whole genome shotgun (WGS) entry which is preliminary data.</text>
</comment>
<feature type="domain" description="SPOR" evidence="1">
    <location>
        <begin position="109"/>
        <end position="188"/>
    </location>
</feature>
<dbReference type="Gene3D" id="3.30.70.1070">
    <property type="entry name" value="Sporulation related repeat"/>
    <property type="match status" value="1"/>
</dbReference>
<sequence length="193" mass="20969">MATQFQNRLVGTLILVSLGVIFLPDVFDGEKAHYQESFQAIPLQEDVDETLLEASVLPPEEVESFLPPEEPVLVTIGDEGTKASAGDESIVSEADNSQVAAANTQPKAGYEDSAWIIRLGTFRNIDNAKSLVSKLRKKGYSAQLMPRDVKEGELARVEIGPNVSKDKLASMTADLESLTGLKGQLLRFNPLNP</sequence>
<dbReference type="InterPro" id="IPR052521">
    <property type="entry name" value="Cell_div_SPOR-domain"/>
</dbReference>
<gene>
    <name evidence="2" type="ORF">LRP50_04560</name>
</gene>
<dbReference type="Proteomes" id="UP001149400">
    <property type="component" value="Unassembled WGS sequence"/>
</dbReference>
<evidence type="ECO:0000313" key="3">
    <source>
        <dbReference type="Proteomes" id="UP001149400"/>
    </source>
</evidence>
<dbReference type="PANTHER" id="PTHR38687:SF1">
    <property type="entry name" value="CELL DIVISION PROTEIN DEDD"/>
    <property type="match status" value="1"/>
</dbReference>
<dbReference type="InterPro" id="IPR036680">
    <property type="entry name" value="SPOR-like_sf"/>
</dbReference>
<keyword evidence="3" id="KW-1185">Reference proteome</keyword>
<evidence type="ECO:0000259" key="1">
    <source>
        <dbReference type="PROSITE" id="PS51724"/>
    </source>
</evidence>
<reference evidence="2" key="1">
    <citation type="submission" date="2021-12" db="EMBL/GenBank/DDBJ databases">
        <title>Enterovibrio ZSDZ35 sp. nov. and Enterovibrio ZSDZ42 sp. nov., isolated from coastal seawater in Qingdao.</title>
        <authorList>
            <person name="Zhang P."/>
        </authorList>
    </citation>
    <scope>NUCLEOTIDE SEQUENCE</scope>
    <source>
        <strain evidence="2">ZSDZ42</strain>
    </source>
</reference>
<dbReference type="PANTHER" id="PTHR38687">
    <property type="entry name" value="CELL DIVISION PROTEIN DEDD-RELATED"/>
    <property type="match status" value="1"/>
</dbReference>
<organism evidence="2 3">
    <name type="scientific">Enterovibrio gelatinilyticus</name>
    <dbReference type="NCBI Taxonomy" id="2899819"/>
    <lineage>
        <taxon>Bacteria</taxon>
        <taxon>Pseudomonadati</taxon>
        <taxon>Pseudomonadota</taxon>
        <taxon>Gammaproteobacteria</taxon>
        <taxon>Vibrionales</taxon>
        <taxon>Vibrionaceae</taxon>
        <taxon>Enterovibrio</taxon>
    </lineage>
</organism>
<proteinExistence type="predicted"/>
<dbReference type="Pfam" id="PF05036">
    <property type="entry name" value="SPOR"/>
    <property type="match status" value="1"/>
</dbReference>
<name>A0ABT5QWJ9_9GAMM</name>
<dbReference type="SUPFAM" id="SSF110997">
    <property type="entry name" value="Sporulation related repeat"/>
    <property type="match status" value="1"/>
</dbReference>
<evidence type="ECO:0000313" key="2">
    <source>
        <dbReference type="EMBL" id="MDD1792397.1"/>
    </source>
</evidence>
<dbReference type="EMBL" id="JAJUBC010000004">
    <property type="protein sequence ID" value="MDD1792397.1"/>
    <property type="molecule type" value="Genomic_DNA"/>
</dbReference>
<dbReference type="PROSITE" id="PS51724">
    <property type="entry name" value="SPOR"/>
    <property type="match status" value="1"/>
</dbReference>
<protein>
    <submittedName>
        <fullName evidence="2">SPOR domain-containing protein</fullName>
    </submittedName>
</protein>
<dbReference type="InterPro" id="IPR007730">
    <property type="entry name" value="SPOR-like_dom"/>
</dbReference>
<accession>A0ABT5QWJ9</accession>